<evidence type="ECO:0000256" key="4">
    <source>
        <dbReference type="ARBA" id="ARBA00022763"/>
    </source>
</evidence>
<keyword evidence="3" id="KW-0547">Nucleotide-binding</keyword>
<dbReference type="Pfam" id="PF03215">
    <property type="entry name" value="Rad17"/>
    <property type="match status" value="1"/>
</dbReference>
<feature type="compositionally biased region" description="Acidic residues" evidence="8">
    <location>
        <begin position="19"/>
        <end position="30"/>
    </location>
</feature>
<dbReference type="InterPro" id="IPR027417">
    <property type="entry name" value="P-loop_NTPase"/>
</dbReference>
<feature type="region of interest" description="Disordered" evidence="8">
    <location>
        <begin position="627"/>
        <end position="648"/>
    </location>
</feature>
<feature type="compositionally biased region" description="Low complexity" evidence="8">
    <location>
        <begin position="39"/>
        <end position="100"/>
    </location>
</feature>
<dbReference type="GO" id="GO:0005634">
    <property type="term" value="C:nucleus"/>
    <property type="evidence" value="ECO:0007669"/>
    <property type="project" value="UniProtKB-SubCell"/>
</dbReference>
<organism evidence="9">
    <name type="scientific">Auxenochlorella protothecoides</name>
    <name type="common">Green microalga</name>
    <name type="synonym">Chlorella protothecoides</name>
    <dbReference type="NCBI Taxonomy" id="3075"/>
    <lineage>
        <taxon>Eukaryota</taxon>
        <taxon>Viridiplantae</taxon>
        <taxon>Chlorophyta</taxon>
        <taxon>core chlorophytes</taxon>
        <taxon>Trebouxiophyceae</taxon>
        <taxon>Chlorellales</taxon>
        <taxon>Chlorellaceae</taxon>
        <taxon>Auxenochlorella</taxon>
    </lineage>
</organism>
<dbReference type="SUPFAM" id="SSF52540">
    <property type="entry name" value="P-loop containing nucleoside triphosphate hydrolases"/>
    <property type="match status" value="1"/>
</dbReference>
<keyword evidence="4" id="KW-0227">DNA damage</keyword>
<feature type="region of interest" description="Disordered" evidence="8">
    <location>
        <begin position="1"/>
        <end position="105"/>
    </location>
</feature>
<dbReference type="GO" id="GO:0005524">
    <property type="term" value="F:ATP binding"/>
    <property type="evidence" value="ECO:0007669"/>
    <property type="project" value="UniProtKB-KW"/>
</dbReference>
<dbReference type="Gene3D" id="3.40.50.300">
    <property type="entry name" value="P-loop containing nucleotide triphosphate hydrolases"/>
    <property type="match status" value="1"/>
</dbReference>
<dbReference type="AlphaFoldDB" id="A0A1D1ZVC3"/>
<reference evidence="9" key="1">
    <citation type="submission" date="2015-08" db="EMBL/GenBank/DDBJ databases">
        <authorList>
            <person name="Babu N.S."/>
            <person name="Beckwith C.J."/>
            <person name="Beseler K.G."/>
            <person name="Brison A."/>
            <person name="Carone J.V."/>
            <person name="Caskin T.P."/>
            <person name="Diamond M."/>
            <person name="Durham M.E."/>
            <person name="Foxe J.M."/>
            <person name="Go M."/>
            <person name="Henderson B.A."/>
            <person name="Jones I.B."/>
            <person name="McGettigan J.A."/>
            <person name="Micheletti S.J."/>
            <person name="Nasrallah M.E."/>
            <person name="Ortiz D."/>
            <person name="Piller C.R."/>
            <person name="Privatt S.R."/>
            <person name="Schneider S.L."/>
            <person name="Sharp S."/>
            <person name="Smith T.C."/>
            <person name="Stanton J.D."/>
            <person name="Ullery H.E."/>
            <person name="Wilson R.J."/>
            <person name="Serrano M.G."/>
            <person name="Buck G."/>
            <person name="Lee V."/>
            <person name="Wang Y."/>
            <person name="Carvalho R."/>
            <person name="Voegtly L."/>
            <person name="Shi R."/>
            <person name="Duckworth R."/>
            <person name="Johnson A."/>
            <person name="Loviza R."/>
            <person name="Walstead R."/>
            <person name="Shah Z."/>
            <person name="Kiflezghi M."/>
            <person name="Wade K."/>
            <person name="Ball S.L."/>
            <person name="Bradley K.W."/>
            <person name="Asai D.J."/>
            <person name="Bowman C.A."/>
            <person name="Russell D.A."/>
            <person name="Pope W.H."/>
            <person name="Jacobs-Sera D."/>
            <person name="Hendrix R.W."/>
            <person name="Hatfull G.F."/>
        </authorList>
    </citation>
    <scope>NUCLEOTIDE SEQUENCE</scope>
</reference>
<evidence type="ECO:0008006" key="10">
    <source>
        <dbReference type="Google" id="ProtNLM"/>
    </source>
</evidence>
<dbReference type="GO" id="GO:0006281">
    <property type="term" value="P:DNA repair"/>
    <property type="evidence" value="ECO:0007669"/>
    <property type="project" value="InterPro"/>
</dbReference>
<keyword evidence="7" id="KW-0131">Cell cycle</keyword>
<dbReference type="GO" id="GO:0000077">
    <property type="term" value="P:DNA damage checkpoint signaling"/>
    <property type="evidence" value="ECO:0007669"/>
    <property type="project" value="TreeGrafter"/>
</dbReference>
<dbReference type="GO" id="GO:0033314">
    <property type="term" value="P:mitotic DNA replication checkpoint signaling"/>
    <property type="evidence" value="ECO:0007669"/>
    <property type="project" value="TreeGrafter"/>
</dbReference>
<feature type="compositionally biased region" description="Acidic residues" evidence="8">
    <location>
        <begin position="635"/>
        <end position="648"/>
    </location>
</feature>
<dbReference type="GO" id="GO:0003682">
    <property type="term" value="F:chromatin binding"/>
    <property type="evidence" value="ECO:0007669"/>
    <property type="project" value="TreeGrafter"/>
</dbReference>
<evidence type="ECO:0000256" key="1">
    <source>
        <dbReference type="ARBA" id="ARBA00004123"/>
    </source>
</evidence>
<keyword evidence="6" id="KW-0539">Nucleus</keyword>
<evidence type="ECO:0000256" key="8">
    <source>
        <dbReference type="SAM" id="MobiDB-lite"/>
    </source>
</evidence>
<evidence type="ECO:0000256" key="2">
    <source>
        <dbReference type="ARBA" id="ARBA00006168"/>
    </source>
</evidence>
<accession>A0A1D1ZVC3</accession>
<dbReference type="EMBL" id="GDKF01007728">
    <property type="protein sequence ID" value="JAT70894.1"/>
    <property type="molecule type" value="Transcribed_RNA"/>
</dbReference>
<evidence type="ECO:0000256" key="3">
    <source>
        <dbReference type="ARBA" id="ARBA00022741"/>
    </source>
</evidence>
<evidence type="ECO:0000256" key="5">
    <source>
        <dbReference type="ARBA" id="ARBA00022840"/>
    </source>
</evidence>
<dbReference type="GO" id="GO:0003689">
    <property type="term" value="F:DNA clamp loader activity"/>
    <property type="evidence" value="ECO:0007669"/>
    <property type="project" value="TreeGrafter"/>
</dbReference>
<comment type="similarity">
    <text evidence="2">Belongs to the rad17/RAD24 family.</text>
</comment>
<dbReference type="PANTHER" id="PTHR12172">
    <property type="entry name" value="CELL CYCLE CHECKPOINT PROTEIN RAD17"/>
    <property type="match status" value="1"/>
</dbReference>
<evidence type="ECO:0000313" key="9">
    <source>
        <dbReference type="EMBL" id="JAT70894.1"/>
    </source>
</evidence>
<gene>
    <name evidence="9" type="ORF">g.15312</name>
</gene>
<evidence type="ECO:0000256" key="7">
    <source>
        <dbReference type="ARBA" id="ARBA00023306"/>
    </source>
</evidence>
<protein>
    <recommendedName>
        <fullName evidence="10">Cell cycle checkpoint protein RAD17</fullName>
    </recommendedName>
</protein>
<proteinExistence type="inferred from homology"/>
<evidence type="ECO:0000256" key="6">
    <source>
        <dbReference type="ARBA" id="ARBA00023242"/>
    </source>
</evidence>
<dbReference type="InterPro" id="IPR004582">
    <property type="entry name" value="Checkpoint_prot_Rad17_Rad24"/>
</dbReference>
<keyword evidence="5" id="KW-0067">ATP-binding</keyword>
<comment type="subcellular location">
    <subcellularLocation>
        <location evidence="1">Nucleus</location>
    </subcellularLocation>
</comment>
<sequence>MRTRRRQLPAPPWDIIDSSGDDEDVVEEETKDVAPPLRPSGSSKTSSTSRQQTLSMYLTSSQQPQSAASTPASSPQPASQRGPRASRSAPPLPGAALSGPQEDKDGWAIAPRASEQLVIHPKKVAEVRAWLAARRDAAQAPHGPTRPGSAALVLTGPPGCGKSTLLRVLAQELGFNLVELQPAAASGSWEERATAAPGESYQSRLSAFEESLLRIRMPVLSLSSVGGPGPPRGQPSERPGSRLTVVADLPLTPDPGQARRLVQALVSCARHASQPLVICGTEVSGRSQKGPGAASEKTGLPRALSVELATAGVPSLSLNPITAANCLKVLRQVLQRQGSSLAEEQLRSVAESCGGDLSNALATLRFCMLGASCCPPATAPAPAQLKRKRGSRGAAIRAAAVAAPPPGPQPSALGAARDASLGTFHALGKVLYNRRDAAGEEGERGPLAFDPEGILATCDLDAGRVSLFLHENLLEFAAADAMEDVAASLLYLSDSDVLGTLRLRGPAGRGAMDEDALPDGGLAPSAASSVAVRGLCHAMKRPAPRRWLPLRSPAFFVAQRGVAANAPALAWVAGAGAAAGGAGALRPRAAAACDVLPALRGLPGTQAALPRSWTRLWQGQLYAQEQAAPATSVEAESEGDEDAIEDAG</sequence>
<name>A0A1D1ZVC3_AUXPR</name>
<dbReference type="PANTHER" id="PTHR12172:SF0">
    <property type="entry name" value="CELL CYCLE CHECKPOINT PROTEIN RAD17"/>
    <property type="match status" value="1"/>
</dbReference>